<dbReference type="InterPro" id="IPR046732">
    <property type="entry name" value="DUF6624"/>
</dbReference>
<comment type="caution">
    <text evidence="1">The sequence shown here is derived from an EMBL/GenBank/DDBJ whole genome shotgun (WGS) entry which is preliminary data.</text>
</comment>
<dbReference type="AlphaFoldDB" id="A0A917CKQ8"/>
<accession>A0A917CKQ8</accession>
<evidence type="ECO:0000313" key="2">
    <source>
        <dbReference type="Proteomes" id="UP000644756"/>
    </source>
</evidence>
<dbReference type="Pfam" id="PF20329">
    <property type="entry name" value="DUF6624"/>
    <property type="match status" value="1"/>
</dbReference>
<name>A0A917CKQ8_9BACL</name>
<reference evidence="1" key="2">
    <citation type="submission" date="2020-09" db="EMBL/GenBank/DDBJ databases">
        <authorList>
            <person name="Sun Q."/>
            <person name="Zhou Y."/>
        </authorList>
    </citation>
    <scope>NUCLEOTIDE SEQUENCE</scope>
    <source>
        <strain evidence="1">CGMCC 1.12987</strain>
    </source>
</reference>
<keyword evidence="2" id="KW-1185">Reference proteome</keyword>
<dbReference type="Proteomes" id="UP000644756">
    <property type="component" value="Unassembled WGS sequence"/>
</dbReference>
<reference evidence="1" key="1">
    <citation type="journal article" date="2014" name="Int. J. Syst. Evol. Microbiol.">
        <title>Complete genome sequence of Corynebacterium casei LMG S-19264T (=DSM 44701T), isolated from a smear-ripened cheese.</title>
        <authorList>
            <consortium name="US DOE Joint Genome Institute (JGI-PGF)"/>
            <person name="Walter F."/>
            <person name="Albersmeier A."/>
            <person name="Kalinowski J."/>
            <person name="Ruckert C."/>
        </authorList>
    </citation>
    <scope>NUCLEOTIDE SEQUENCE</scope>
    <source>
        <strain evidence="1">CGMCC 1.12987</strain>
    </source>
</reference>
<dbReference type="EMBL" id="BMGR01000001">
    <property type="protein sequence ID" value="GGF90735.1"/>
    <property type="molecule type" value="Genomic_DNA"/>
</dbReference>
<protein>
    <submittedName>
        <fullName evidence="1">Uncharacterized protein</fullName>
    </submittedName>
</protein>
<dbReference type="RefSeq" id="WP_229724918.1">
    <property type="nucleotide sequence ID" value="NZ_BMGR01000001.1"/>
</dbReference>
<gene>
    <name evidence="1" type="ORF">GCM10010916_05090</name>
</gene>
<evidence type="ECO:0000313" key="1">
    <source>
        <dbReference type="EMBL" id="GGF90735.1"/>
    </source>
</evidence>
<organism evidence="1 2">
    <name type="scientific">Paenibacillus abyssi</name>
    <dbReference type="NCBI Taxonomy" id="1340531"/>
    <lineage>
        <taxon>Bacteria</taxon>
        <taxon>Bacillati</taxon>
        <taxon>Bacillota</taxon>
        <taxon>Bacilli</taxon>
        <taxon>Bacillales</taxon>
        <taxon>Paenibacillaceae</taxon>
        <taxon>Paenibacillus</taxon>
    </lineage>
</organism>
<proteinExistence type="predicted"/>
<sequence length="200" mass="23504">MLDEKQIQKKLNEMLEADFQKRRELIERGTLFHGYDPEMEEIHVINSKKLDQLITEFGFPTKSKVGKESAAAAWTIIMHSISNPPFMKKILALLKSPDYIDEVESKEVAYLEDRIRVLERKPQIYGTQFDWDENNLLSPYPIENLEKVNELRENLGLPPIEEQTEIMRERAAKEGERPKNYLARLKESEDWARKVGWITD</sequence>